<dbReference type="GO" id="GO:0005634">
    <property type="term" value="C:nucleus"/>
    <property type="evidence" value="ECO:0007669"/>
    <property type="project" value="UniProtKB-SubCell"/>
</dbReference>
<evidence type="ECO:0000256" key="7">
    <source>
        <dbReference type="ARBA" id="ARBA00023163"/>
    </source>
</evidence>
<evidence type="ECO:0000256" key="5">
    <source>
        <dbReference type="ARBA" id="ARBA00023015"/>
    </source>
</evidence>
<organism evidence="13 14">
    <name type="scientific">Ceutorhynchus assimilis</name>
    <name type="common">cabbage seed weevil</name>
    <dbReference type="NCBI Taxonomy" id="467358"/>
    <lineage>
        <taxon>Eukaryota</taxon>
        <taxon>Metazoa</taxon>
        <taxon>Ecdysozoa</taxon>
        <taxon>Arthropoda</taxon>
        <taxon>Hexapoda</taxon>
        <taxon>Insecta</taxon>
        <taxon>Pterygota</taxon>
        <taxon>Neoptera</taxon>
        <taxon>Endopterygota</taxon>
        <taxon>Coleoptera</taxon>
        <taxon>Polyphaga</taxon>
        <taxon>Cucujiformia</taxon>
        <taxon>Curculionidae</taxon>
        <taxon>Ceutorhynchinae</taxon>
        <taxon>Ceutorhynchus</taxon>
    </lineage>
</organism>
<evidence type="ECO:0000256" key="3">
    <source>
        <dbReference type="ARBA" id="ARBA00022491"/>
    </source>
</evidence>
<evidence type="ECO:0000256" key="4">
    <source>
        <dbReference type="ARBA" id="ARBA00022976"/>
    </source>
</evidence>
<evidence type="ECO:0000256" key="1">
    <source>
        <dbReference type="ARBA" id="ARBA00004123"/>
    </source>
</evidence>
<name>A0A9N9QKV4_9CUCU</name>
<evidence type="ECO:0000256" key="2">
    <source>
        <dbReference type="ARBA" id="ARBA00022473"/>
    </source>
</evidence>
<evidence type="ECO:0000256" key="10">
    <source>
        <dbReference type="SAM" id="MobiDB-lite"/>
    </source>
</evidence>
<comment type="similarity">
    <text evidence="9">Belongs to the HEY family.</text>
</comment>
<dbReference type="Pfam" id="PF07527">
    <property type="entry name" value="Hairy_orange"/>
    <property type="match status" value="1"/>
</dbReference>
<keyword evidence="8" id="KW-0539">Nucleus</keyword>
<gene>
    <name evidence="13" type="ORF">CEUTPL_LOCUS10037</name>
</gene>
<dbReference type="InterPro" id="IPR003650">
    <property type="entry name" value="Orange_dom"/>
</dbReference>
<dbReference type="Proteomes" id="UP001152799">
    <property type="component" value="Chromosome 5"/>
</dbReference>
<proteinExistence type="inferred from homology"/>
<dbReference type="InterPro" id="IPR036638">
    <property type="entry name" value="HLH_DNA-bd_sf"/>
</dbReference>
<dbReference type="SUPFAM" id="SSF47459">
    <property type="entry name" value="HLH, helix-loop-helix DNA-binding domain"/>
    <property type="match status" value="1"/>
</dbReference>
<dbReference type="PANTHER" id="PTHR10985">
    <property type="entry name" value="BASIC HELIX-LOOP-HELIX TRANSCRIPTION FACTOR, HES-RELATED"/>
    <property type="match status" value="1"/>
</dbReference>
<evidence type="ECO:0000256" key="6">
    <source>
        <dbReference type="ARBA" id="ARBA00023125"/>
    </source>
</evidence>
<sequence>MDHSLSQNPPLHWGYSSSNASSSWQPVTRASKRPLSESDCDDVYSEESSKDQCTSPGDTDSCQMLSRKKRRGVIEKKRRDRINMSLSELKRLVPSAFEKQGSAKLEKAEILQMTVDHLKMLHSKGLDTFAYDPHKYAVDYHGMGFRECLAEVSRYLERIEGMDSQNPMRLRLTSHLQCCAAQKELALKQAATGPWSYGSSQTYPPTLNPLASPNHLNSHQPPPLPPPIHHQNMHHDLGHYDVTTSCAQSVPGTDTSRLAPSTSLLTPLTTTTSTALAYSPHHQYPPPVNSFGIPPSHHHQNYGQSIPTSQSMKPYRPWGAEVAY</sequence>
<feature type="region of interest" description="Disordered" evidence="10">
    <location>
        <begin position="290"/>
        <end position="314"/>
    </location>
</feature>
<keyword evidence="5" id="KW-0805">Transcription regulation</keyword>
<dbReference type="Pfam" id="PF00010">
    <property type="entry name" value="HLH"/>
    <property type="match status" value="1"/>
</dbReference>
<keyword evidence="3" id="KW-0678">Repressor</keyword>
<feature type="domain" description="BHLH" evidence="11">
    <location>
        <begin position="66"/>
        <end position="121"/>
    </location>
</feature>
<evidence type="ECO:0000259" key="11">
    <source>
        <dbReference type="PROSITE" id="PS50888"/>
    </source>
</evidence>
<keyword evidence="2" id="KW-0217">Developmental protein</keyword>
<dbReference type="CDD" id="cd19748">
    <property type="entry name" value="bHLH-O_HEY1"/>
    <property type="match status" value="1"/>
</dbReference>
<feature type="compositionally biased region" description="Polar residues" evidence="10">
    <location>
        <begin position="51"/>
        <end position="62"/>
    </location>
</feature>
<dbReference type="SMART" id="SM00511">
    <property type="entry name" value="ORANGE"/>
    <property type="match status" value="1"/>
</dbReference>
<evidence type="ECO:0000256" key="8">
    <source>
        <dbReference type="ARBA" id="ARBA00023242"/>
    </source>
</evidence>
<feature type="region of interest" description="Disordered" evidence="10">
    <location>
        <begin position="1"/>
        <end position="62"/>
    </location>
</feature>
<evidence type="ECO:0008006" key="15">
    <source>
        <dbReference type="Google" id="ProtNLM"/>
    </source>
</evidence>
<dbReference type="SMART" id="SM00353">
    <property type="entry name" value="HLH"/>
    <property type="match status" value="1"/>
</dbReference>
<dbReference type="GO" id="GO:0032502">
    <property type="term" value="P:developmental process"/>
    <property type="evidence" value="ECO:0007669"/>
    <property type="project" value="UniProtKB-ARBA"/>
</dbReference>
<feature type="domain" description="Orange" evidence="12">
    <location>
        <begin position="144"/>
        <end position="176"/>
    </location>
</feature>
<dbReference type="GO" id="GO:0007219">
    <property type="term" value="P:Notch signaling pathway"/>
    <property type="evidence" value="ECO:0007669"/>
    <property type="project" value="UniProtKB-KW"/>
</dbReference>
<dbReference type="OrthoDB" id="6371181at2759"/>
<dbReference type="InterPro" id="IPR050370">
    <property type="entry name" value="HES_HEY"/>
</dbReference>
<keyword evidence="4" id="KW-0914">Notch signaling pathway</keyword>
<dbReference type="FunFam" id="4.10.280.10:FF:000012">
    <property type="entry name" value="hairy/enhancer-of-split related with YRPW motif protein 1"/>
    <property type="match status" value="1"/>
</dbReference>
<dbReference type="GO" id="GO:0006355">
    <property type="term" value="P:regulation of DNA-templated transcription"/>
    <property type="evidence" value="ECO:0007669"/>
    <property type="project" value="InterPro"/>
</dbReference>
<reference evidence="13" key="1">
    <citation type="submission" date="2022-01" db="EMBL/GenBank/DDBJ databases">
        <authorList>
            <person name="King R."/>
        </authorList>
    </citation>
    <scope>NUCLEOTIDE SEQUENCE</scope>
</reference>
<dbReference type="GO" id="GO:0003677">
    <property type="term" value="F:DNA binding"/>
    <property type="evidence" value="ECO:0007669"/>
    <property type="project" value="UniProtKB-KW"/>
</dbReference>
<dbReference type="SUPFAM" id="SSF158457">
    <property type="entry name" value="Orange domain-like"/>
    <property type="match status" value="1"/>
</dbReference>
<dbReference type="InterPro" id="IPR011598">
    <property type="entry name" value="bHLH_dom"/>
</dbReference>
<dbReference type="GO" id="GO:0046983">
    <property type="term" value="F:protein dimerization activity"/>
    <property type="evidence" value="ECO:0007669"/>
    <property type="project" value="InterPro"/>
</dbReference>
<evidence type="ECO:0000259" key="12">
    <source>
        <dbReference type="PROSITE" id="PS51054"/>
    </source>
</evidence>
<keyword evidence="14" id="KW-1185">Reference proteome</keyword>
<accession>A0A9N9QKV4</accession>
<keyword evidence="6" id="KW-0238">DNA-binding</keyword>
<dbReference type="Gene3D" id="6.10.250.980">
    <property type="match status" value="1"/>
</dbReference>
<evidence type="ECO:0000313" key="14">
    <source>
        <dbReference type="Proteomes" id="UP001152799"/>
    </source>
</evidence>
<evidence type="ECO:0000256" key="9">
    <source>
        <dbReference type="ARBA" id="ARBA00038262"/>
    </source>
</evidence>
<protein>
    <recommendedName>
        <fullName evidence="15">Hairy/enhancer-of-split related with YRPW motif protein</fullName>
    </recommendedName>
</protein>
<dbReference type="Gene3D" id="4.10.280.10">
    <property type="entry name" value="Helix-loop-helix DNA-binding domain"/>
    <property type="match status" value="1"/>
</dbReference>
<dbReference type="EMBL" id="OU892281">
    <property type="protein sequence ID" value="CAG9769530.1"/>
    <property type="molecule type" value="Genomic_DNA"/>
</dbReference>
<dbReference type="PROSITE" id="PS51054">
    <property type="entry name" value="ORANGE"/>
    <property type="match status" value="1"/>
</dbReference>
<comment type="subcellular location">
    <subcellularLocation>
        <location evidence="1">Nucleus</location>
    </subcellularLocation>
</comment>
<dbReference type="AlphaFoldDB" id="A0A9N9QKV4"/>
<feature type="compositionally biased region" description="Polar residues" evidence="10">
    <location>
        <begin position="301"/>
        <end position="312"/>
    </location>
</feature>
<keyword evidence="7" id="KW-0804">Transcription</keyword>
<evidence type="ECO:0000313" key="13">
    <source>
        <dbReference type="EMBL" id="CAG9769530.1"/>
    </source>
</evidence>
<dbReference type="PROSITE" id="PS50888">
    <property type="entry name" value="BHLH"/>
    <property type="match status" value="1"/>
</dbReference>